<dbReference type="InterPro" id="IPR028037">
    <property type="entry name" value="Antitoxin_Rv0909/MT0933"/>
</dbReference>
<keyword evidence="2" id="KW-1185">Reference proteome</keyword>
<evidence type="ECO:0000313" key="2">
    <source>
        <dbReference type="Proteomes" id="UP000272560"/>
    </source>
</evidence>
<dbReference type="AlphaFoldDB" id="A0A3A5M498"/>
<gene>
    <name evidence="1" type="ORF">D6T63_03965</name>
</gene>
<protein>
    <submittedName>
        <fullName evidence="1">Antitoxin</fullName>
    </submittedName>
</protein>
<dbReference type="OrthoDB" id="5125103at2"/>
<comment type="caution">
    <text evidence="1">The sequence shown here is derived from an EMBL/GenBank/DDBJ whole genome shotgun (WGS) entry which is preliminary data.</text>
</comment>
<accession>A0A3A5M498</accession>
<dbReference type="Pfam" id="PF14013">
    <property type="entry name" value="MT0933_antitox"/>
    <property type="match status" value="1"/>
</dbReference>
<dbReference type="Proteomes" id="UP000272560">
    <property type="component" value="Unassembled WGS sequence"/>
</dbReference>
<reference evidence="1 2" key="1">
    <citation type="submission" date="2018-09" db="EMBL/GenBank/DDBJ databases">
        <title>Novel species of Arthrobacter.</title>
        <authorList>
            <person name="Liu Q."/>
            <person name="Xin Y.-H."/>
        </authorList>
    </citation>
    <scope>NUCLEOTIDE SEQUENCE [LARGE SCALE GENOMIC DNA]</scope>
    <source>
        <strain evidence="1 2">Hz2</strain>
    </source>
</reference>
<evidence type="ECO:0000313" key="1">
    <source>
        <dbReference type="EMBL" id="RJT81919.1"/>
    </source>
</evidence>
<organism evidence="1 2">
    <name type="scientific">Arthrobacter cheniae</name>
    <dbReference type="NCBI Taxonomy" id="1258888"/>
    <lineage>
        <taxon>Bacteria</taxon>
        <taxon>Bacillati</taxon>
        <taxon>Actinomycetota</taxon>
        <taxon>Actinomycetes</taxon>
        <taxon>Micrococcales</taxon>
        <taxon>Micrococcaceae</taxon>
        <taxon>Arthrobacter</taxon>
    </lineage>
</organism>
<name>A0A3A5M498_9MICC</name>
<dbReference type="EMBL" id="QZVT01000002">
    <property type="protein sequence ID" value="RJT81919.1"/>
    <property type="molecule type" value="Genomic_DNA"/>
</dbReference>
<proteinExistence type="predicted"/>
<sequence>MLRHGRTYRLSRVAPSFLSYTGCSGDGLRLQDRKEVSVGLLDGLKGKAGTLAGKATELIGDNSDKVKNGIGKAGGFIDSRTHGKYSHHIDGVQSKASRMVDNIDKKDGKGDVGPTLPPAV</sequence>